<evidence type="ECO:0000313" key="6">
    <source>
        <dbReference type="EMBL" id="BDZ55433.1"/>
    </source>
</evidence>
<dbReference type="Pfam" id="PF03703">
    <property type="entry name" value="bPH_2"/>
    <property type="match status" value="3"/>
</dbReference>
<evidence type="ECO:0008006" key="8">
    <source>
        <dbReference type="Google" id="ProtNLM"/>
    </source>
</evidence>
<sequence length="813" mass="84234">MTAPEARTSVGPLADGEWHRLHPASPLLRGGLVFIAVVGFIIANLRERGIELFVLLFAPGADRAPGGDGGFDGDWGEDPIGGIVTHGLVGWALLGLVVVIVLVVAGFWLAWRMHTFRVTDEAVEVRSGILFRSHRSARLDRIQGINIARPMFARLFGAAKLDVSVAGQSANVALTYLGSAQADRLRGDILRLASGARNPATDAAAVATASPAAELPGGTERPAGTEPATGSELGAGAETLRDRTEALVGRRVEEFLAPELDPDLAPPESVVHLPLARVIASALLGGSMIWFVAVIAAIVIGLSTGEMWVLFTFIPAAIGVVGYLWSSISGSLRYSIAGTPDGVRIGSGLLSTANQTIPPGRVHAIEVSQWLLWRAFGWWSIRVNVAGQSLTANAEAARRTIVLPVGTAEDVRRVIGLLAPDADDEIAAVLGAGLGGSGPSDGFVSAPGRARVIRWFSWRRIGVALVGGSAILRRGWLLRRLALVPLARMQSVAVEAGPVRRGLGLASLSIHTVAGPVTPSVAALDRADAHALFDRIAAEAVERALRDRSDRWGPRMRPEQRAGRLGVGTIGAGRVGAVLASALAGAGHALTGISAVSEASRERAAAMLPDLPVLAVPEIVERSELVLLAVPGDELEGLVAGLAAAGVWRPGQLVVHTSARHGVAVLEPAMRAGAIPLAIHPAMAFTGTSIDLGRLAGTWFAVTAPAPVLPIAQALVVEMGGEPFVVAERDRAAYAEAIDTATTFSSAIVDQATGILEGIGMPRAGAVLAPLVRTAVENALARHDPGPTIDATAPVDPTTTIDGAGDDRSGGAP</sequence>
<feature type="domain" description="YdbS-like PH" evidence="3">
    <location>
        <begin position="111"/>
        <end position="186"/>
    </location>
</feature>
<feature type="transmembrane region" description="Helical" evidence="2">
    <location>
        <begin position="88"/>
        <end position="111"/>
    </location>
</feature>
<evidence type="ECO:0000259" key="5">
    <source>
        <dbReference type="Pfam" id="PF10728"/>
    </source>
</evidence>
<proteinExistence type="predicted"/>
<dbReference type="EMBL" id="AP027734">
    <property type="protein sequence ID" value="BDZ55433.1"/>
    <property type="molecule type" value="Genomic_DNA"/>
</dbReference>
<feature type="domain" description="Putative oxidoreductase/dehydrogenase Rossmann-like" evidence="4">
    <location>
        <begin position="557"/>
        <end position="681"/>
    </location>
</feature>
<feature type="domain" description="DUF2520" evidence="5">
    <location>
        <begin position="699"/>
        <end position="784"/>
    </location>
</feature>
<feature type="region of interest" description="Disordered" evidence="1">
    <location>
        <begin position="782"/>
        <end position="813"/>
    </location>
</feature>
<dbReference type="Pfam" id="PF10727">
    <property type="entry name" value="Rossmann-like"/>
    <property type="match status" value="1"/>
</dbReference>
<evidence type="ECO:0000313" key="7">
    <source>
        <dbReference type="Proteomes" id="UP001321477"/>
    </source>
</evidence>
<accession>A0ABM8H3W5</accession>
<dbReference type="Proteomes" id="UP001321477">
    <property type="component" value="Chromosome"/>
</dbReference>
<feature type="domain" description="YdbS-like PH" evidence="3">
    <location>
        <begin position="334"/>
        <end position="412"/>
    </location>
</feature>
<reference evidence="7" key="1">
    <citation type="journal article" date="2019" name="Int. J. Syst. Evol. Microbiol.">
        <title>The Global Catalogue of Microorganisms (GCM) 10K type strain sequencing project: providing services to taxonomists for standard genome sequencing and annotation.</title>
        <authorList>
            <consortium name="The Broad Institute Genomics Platform"/>
            <consortium name="The Broad Institute Genome Sequencing Center for Infectious Disease"/>
            <person name="Wu L."/>
            <person name="Ma J."/>
        </authorList>
    </citation>
    <scope>NUCLEOTIDE SEQUENCE [LARGE SCALE GENOMIC DNA]</scope>
    <source>
        <strain evidence="7">NBRC 109019</strain>
    </source>
</reference>
<organism evidence="6 7">
    <name type="scientific">Agromyces marinus</name>
    <dbReference type="NCBI Taxonomy" id="1389020"/>
    <lineage>
        <taxon>Bacteria</taxon>
        <taxon>Bacillati</taxon>
        <taxon>Actinomycetota</taxon>
        <taxon>Actinomycetes</taxon>
        <taxon>Micrococcales</taxon>
        <taxon>Microbacteriaceae</taxon>
        <taxon>Agromyces</taxon>
    </lineage>
</organism>
<keyword evidence="7" id="KW-1185">Reference proteome</keyword>
<protein>
    <recommendedName>
        <fullName evidence="8">DUF304 domain-containing protein</fullName>
    </recommendedName>
</protein>
<dbReference type="InterPro" id="IPR036291">
    <property type="entry name" value="NAD(P)-bd_dom_sf"/>
</dbReference>
<feature type="domain" description="YdbS-like PH" evidence="3">
    <location>
        <begin position="458"/>
        <end position="536"/>
    </location>
</feature>
<feature type="region of interest" description="Disordered" evidence="1">
    <location>
        <begin position="208"/>
        <end position="236"/>
    </location>
</feature>
<evidence type="ECO:0000256" key="1">
    <source>
        <dbReference type="SAM" id="MobiDB-lite"/>
    </source>
</evidence>
<name>A0ABM8H3W5_9MICO</name>
<evidence type="ECO:0000259" key="4">
    <source>
        <dbReference type="Pfam" id="PF10727"/>
    </source>
</evidence>
<dbReference type="SUPFAM" id="SSF51735">
    <property type="entry name" value="NAD(P)-binding Rossmann-fold domains"/>
    <property type="match status" value="1"/>
</dbReference>
<feature type="transmembrane region" description="Helical" evidence="2">
    <location>
        <begin position="278"/>
        <end position="301"/>
    </location>
</feature>
<gene>
    <name evidence="6" type="ORF">GCM10025870_25060</name>
</gene>
<dbReference type="InterPro" id="IPR019665">
    <property type="entry name" value="OxRdtase/DH_put_Rossmann_dom"/>
</dbReference>
<dbReference type="PANTHER" id="PTHR40459:SF1">
    <property type="entry name" value="CONSERVED HYPOTHETICAL ALANINE AND LEUCINE RICH PROTEIN"/>
    <property type="match status" value="1"/>
</dbReference>
<evidence type="ECO:0000259" key="3">
    <source>
        <dbReference type="Pfam" id="PF03703"/>
    </source>
</evidence>
<keyword evidence="2" id="KW-1133">Transmembrane helix</keyword>
<keyword evidence="2" id="KW-0812">Transmembrane</keyword>
<evidence type="ECO:0000256" key="2">
    <source>
        <dbReference type="SAM" id="Phobius"/>
    </source>
</evidence>
<feature type="transmembrane region" description="Helical" evidence="2">
    <location>
        <begin position="307"/>
        <end position="325"/>
    </location>
</feature>
<keyword evidence="2" id="KW-0472">Membrane</keyword>
<dbReference type="PANTHER" id="PTHR40459">
    <property type="entry name" value="CONSERVED HYPOTHETICAL ALANINE AND LEUCINE RICH PROTEIN"/>
    <property type="match status" value="1"/>
</dbReference>
<dbReference type="Pfam" id="PF10728">
    <property type="entry name" value="DUF2520"/>
    <property type="match status" value="1"/>
</dbReference>
<dbReference type="InterPro" id="IPR018931">
    <property type="entry name" value="DUF2520"/>
</dbReference>
<feature type="transmembrane region" description="Helical" evidence="2">
    <location>
        <begin position="27"/>
        <end position="45"/>
    </location>
</feature>
<dbReference type="Gene3D" id="3.40.50.720">
    <property type="entry name" value="NAD(P)-binding Rossmann-like Domain"/>
    <property type="match status" value="1"/>
</dbReference>
<dbReference type="InterPro" id="IPR005182">
    <property type="entry name" value="YdbS-like_PH"/>
</dbReference>